<reference evidence="2 3" key="1">
    <citation type="journal article" date="2016" name="Nat. Commun.">
        <title>Thousands of microbial genomes shed light on interconnected biogeochemical processes in an aquifer system.</title>
        <authorList>
            <person name="Anantharaman K."/>
            <person name="Brown C.T."/>
            <person name="Hug L.A."/>
            <person name="Sharon I."/>
            <person name="Castelle C.J."/>
            <person name="Probst A.J."/>
            <person name="Thomas B.C."/>
            <person name="Singh A."/>
            <person name="Wilkins M.J."/>
            <person name="Karaoz U."/>
            <person name="Brodie E.L."/>
            <person name="Williams K.H."/>
            <person name="Hubbard S.S."/>
            <person name="Banfield J.F."/>
        </authorList>
    </citation>
    <scope>NUCLEOTIDE SEQUENCE [LARGE SCALE GENOMIC DNA]</scope>
</reference>
<dbReference type="Proteomes" id="UP000178370">
    <property type="component" value="Unassembled WGS sequence"/>
</dbReference>
<feature type="domain" description="Transcription regulator TrmB N-terminal" evidence="1">
    <location>
        <begin position="11"/>
        <end position="75"/>
    </location>
</feature>
<name>A0A1F6CLV4_9BACT</name>
<dbReference type="SUPFAM" id="SSF46785">
    <property type="entry name" value="Winged helix' DNA-binding domain"/>
    <property type="match status" value="1"/>
</dbReference>
<dbReference type="STRING" id="1798482.A2763_04550"/>
<accession>A0A1F6CLV4</accession>
<protein>
    <recommendedName>
        <fullName evidence="1">Transcription regulator TrmB N-terminal domain-containing protein</fullName>
    </recommendedName>
</protein>
<dbReference type="InterPro" id="IPR036390">
    <property type="entry name" value="WH_DNA-bd_sf"/>
</dbReference>
<dbReference type="AlphaFoldDB" id="A0A1F6CLV4"/>
<comment type="caution">
    <text evidence="2">The sequence shown here is derived from an EMBL/GenBank/DDBJ whole genome shotgun (WGS) entry which is preliminary data.</text>
</comment>
<evidence type="ECO:0000313" key="3">
    <source>
        <dbReference type="Proteomes" id="UP000178370"/>
    </source>
</evidence>
<evidence type="ECO:0000259" key="1">
    <source>
        <dbReference type="Pfam" id="PF01978"/>
    </source>
</evidence>
<dbReference type="PANTHER" id="PTHR34293">
    <property type="entry name" value="HTH-TYPE TRANSCRIPTIONAL REGULATOR TRMBL2"/>
    <property type="match status" value="1"/>
</dbReference>
<dbReference type="Gene3D" id="1.10.10.10">
    <property type="entry name" value="Winged helix-like DNA-binding domain superfamily/Winged helix DNA-binding domain"/>
    <property type="match status" value="1"/>
</dbReference>
<gene>
    <name evidence="2" type="ORF">A2763_04550</name>
</gene>
<sequence length="246" mass="28121">MSRQAGFTKELEAIGLTEKESVVYVALLSLGTGTAYRIAEECSVKKPTVYVILEDLRKKGLVLKVPHAKKALFAPRDISEYLAEQESRLKSVRSIVPQLHSLGGRRPDVLFFNGVNGIAQACDYKYDKLIGKTLRCFYSNLEDVDEKVLRLYEKWDRKAVAEGISFQIVVEEGNTENDMVKLAKDHENIKVKYLKHYEYPPTQSIEIADDFVRITNERELQTTIIDDKQTADAMRQIFEIVWEKGV</sequence>
<dbReference type="InterPro" id="IPR002831">
    <property type="entry name" value="Tscrpt_reg_TrmB_N"/>
</dbReference>
<dbReference type="EMBL" id="MFKV01000016">
    <property type="protein sequence ID" value="OGG50219.1"/>
    <property type="molecule type" value="Genomic_DNA"/>
</dbReference>
<dbReference type="InterPro" id="IPR051797">
    <property type="entry name" value="TrmB-like"/>
</dbReference>
<dbReference type="PANTHER" id="PTHR34293:SF1">
    <property type="entry name" value="HTH-TYPE TRANSCRIPTIONAL REGULATOR TRMBL2"/>
    <property type="match status" value="1"/>
</dbReference>
<proteinExistence type="predicted"/>
<dbReference type="InterPro" id="IPR036388">
    <property type="entry name" value="WH-like_DNA-bd_sf"/>
</dbReference>
<organism evidence="2 3">
    <name type="scientific">Candidatus Kaiserbacteria bacterium RIFCSPHIGHO2_01_FULL_54_36</name>
    <dbReference type="NCBI Taxonomy" id="1798482"/>
    <lineage>
        <taxon>Bacteria</taxon>
        <taxon>Candidatus Kaiseribacteriota</taxon>
    </lineage>
</organism>
<dbReference type="Pfam" id="PF01978">
    <property type="entry name" value="TrmB"/>
    <property type="match status" value="1"/>
</dbReference>
<evidence type="ECO:0000313" key="2">
    <source>
        <dbReference type="EMBL" id="OGG50219.1"/>
    </source>
</evidence>